<dbReference type="InterPro" id="IPR001296">
    <property type="entry name" value="Glyco_trans_1"/>
</dbReference>
<organism evidence="2 3">
    <name type="scientific">Candidatus Woesebacteria bacterium GW2011_GWB1_43_14</name>
    <dbReference type="NCBI Taxonomy" id="1618578"/>
    <lineage>
        <taxon>Bacteria</taxon>
        <taxon>Candidatus Woeseibacteriota</taxon>
    </lineage>
</organism>
<dbReference type="Proteomes" id="UP000034090">
    <property type="component" value="Unassembled WGS sequence"/>
</dbReference>
<reference evidence="2 3" key="1">
    <citation type="journal article" date="2015" name="Nature">
        <title>rRNA introns, odd ribosomes, and small enigmatic genomes across a large radiation of phyla.</title>
        <authorList>
            <person name="Brown C.T."/>
            <person name="Hug L.A."/>
            <person name="Thomas B.C."/>
            <person name="Sharon I."/>
            <person name="Castelle C.J."/>
            <person name="Singh A."/>
            <person name="Wilkins M.J."/>
            <person name="Williams K.H."/>
            <person name="Banfield J.F."/>
        </authorList>
    </citation>
    <scope>NUCLEOTIDE SEQUENCE [LARGE SCALE GENOMIC DNA]</scope>
</reference>
<dbReference type="GO" id="GO:0016757">
    <property type="term" value="F:glycosyltransferase activity"/>
    <property type="evidence" value="ECO:0007669"/>
    <property type="project" value="InterPro"/>
</dbReference>
<dbReference type="Gene3D" id="3.40.50.2000">
    <property type="entry name" value="Glycogen Phosphorylase B"/>
    <property type="match status" value="2"/>
</dbReference>
<dbReference type="PANTHER" id="PTHR45947">
    <property type="entry name" value="SULFOQUINOVOSYL TRANSFERASE SQD2"/>
    <property type="match status" value="1"/>
</dbReference>
<name>A0A0G1DHL7_9BACT</name>
<evidence type="ECO:0000259" key="1">
    <source>
        <dbReference type="Pfam" id="PF00534"/>
    </source>
</evidence>
<dbReference type="PANTHER" id="PTHR45947:SF3">
    <property type="entry name" value="SULFOQUINOVOSYL TRANSFERASE SQD2"/>
    <property type="match status" value="1"/>
</dbReference>
<dbReference type="EMBL" id="LCFQ01000013">
    <property type="protein sequence ID" value="KKS97174.1"/>
    <property type="molecule type" value="Genomic_DNA"/>
</dbReference>
<dbReference type="Pfam" id="PF00534">
    <property type="entry name" value="Glycos_transf_1"/>
    <property type="match status" value="1"/>
</dbReference>
<comment type="caution">
    <text evidence="2">The sequence shown here is derived from an EMBL/GenBank/DDBJ whole genome shotgun (WGS) entry which is preliminary data.</text>
</comment>
<dbReference type="SUPFAM" id="SSF53756">
    <property type="entry name" value="UDP-Glycosyltransferase/glycogen phosphorylase"/>
    <property type="match status" value="1"/>
</dbReference>
<accession>A0A0G1DHL7</accession>
<keyword evidence="2" id="KW-0808">Transferase</keyword>
<gene>
    <name evidence="2" type="ORF">UV74_C0013G0296</name>
</gene>
<dbReference type="InterPro" id="IPR050194">
    <property type="entry name" value="Glycosyltransferase_grp1"/>
</dbReference>
<evidence type="ECO:0000313" key="3">
    <source>
        <dbReference type="Proteomes" id="UP000034090"/>
    </source>
</evidence>
<proteinExistence type="predicted"/>
<dbReference type="AlphaFoldDB" id="A0A0G1DHL7"/>
<dbReference type="PATRIC" id="fig|1618578.3.peg.647"/>
<protein>
    <submittedName>
        <fullName evidence="2">Putative glycosyltransferase</fullName>
    </submittedName>
</protein>
<feature type="domain" description="Glycosyl transferase family 1" evidence="1">
    <location>
        <begin position="195"/>
        <end position="337"/>
    </location>
</feature>
<dbReference type="STRING" id="1618578.UV74_C0013G0296"/>
<evidence type="ECO:0000313" key="2">
    <source>
        <dbReference type="EMBL" id="KKS97174.1"/>
    </source>
</evidence>
<sequence length="358" mass="41051">MRTVIVYDRVNKWGGAERLLLSLNKIFPEAPLYTSVYSPDSAKWAKAFPKVSPSFLQKIPGALNNHDKLALLMPLAFESFDFREFDLVISVTSEAAKGIITRPETRHLCICLTPTRYLWSGYDDYFNTLMKKSVSKIAVDYLRNWDKVAAQRPDTMIAISKEVQKRIKKYYGRESEVIYPPAGELKTNNLKLKINTHDYFLIVSRLVSYKRVDLAIKVFNELDLPLVIVGTGSEERKLRQMSKKNIIFTGRLTESELANYYYRSKALVFPQKEDLGLVSLEAQNFGKPVIAFYGGGAKETVINNKTGVFFYTQSVSELKNALKKFSGMKFSEKIIKKNSARFSEKRFKIELLKRIKNV</sequence>